<keyword evidence="4" id="KW-0276">Fatty acid metabolism</keyword>
<dbReference type="PRINTS" id="PR00075">
    <property type="entry name" value="FACDDSATRASE"/>
</dbReference>
<evidence type="ECO:0000256" key="3">
    <source>
        <dbReference type="ARBA" id="ARBA00022692"/>
    </source>
</evidence>
<keyword evidence="3 9" id="KW-0812">Transmembrane</keyword>
<comment type="domain">
    <text evidence="9">The histidine box domains are involved in binding the catalytic metal ions.</text>
</comment>
<keyword evidence="12" id="KW-1185">Reference proteome</keyword>
<keyword evidence="9" id="KW-0444">Lipid biosynthesis</keyword>
<comment type="similarity">
    <text evidence="2 9">Belongs to the fatty acid desaturase type 1 family.</text>
</comment>
<evidence type="ECO:0000256" key="8">
    <source>
        <dbReference type="ARBA" id="ARBA00023136"/>
    </source>
</evidence>
<evidence type="ECO:0000256" key="5">
    <source>
        <dbReference type="ARBA" id="ARBA00022989"/>
    </source>
</evidence>
<gene>
    <name evidence="11" type="primary">OLE1_2</name>
    <name evidence="11" type="ORF">EDC05_006531</name>
</gene>
<keyword evidence="6 9" id="KW-0560">Oxidoreductase</keyword>
<feature type="non-terminal residue" evidence="11">
    <location>
        <position position="75"/>
    </location>
</feature>
<keyword evidence="5 10" id="KW-1133">Transmembrane helix</keyword>
<keyword evidence="9" id="KW-0275">Fatty acid biosynthesis</keyword>
<evidence type="ECO:0000256" key="10">
    <source>
        <dbReference type="SAM" id="Phobius"/>
    </source>
</evidence>
<comment type="cofactor">
    <cofactor evidence="9">
        <name>Fe(2+)</name>
        <dbReference type="ChEBI" id="CHEBI:29033"/>
    </cofactor>
</comment>
<keyword evidence="7" id="KW-0443">Lipid metabolism</keyword>
<name>A0ABQ8PCI0_9FUNG</name>
<evidence type="ECO:0000313" key="12">
    <source>
        <dbReference type="Proteomes" id="UP001151295"/>
    </source>
</evidence>
<keyword evidence="8 10" id="KW-0472">Membrane</keyword>
<dbReference type="InterPro" id="IPR015876">
    <property type="entry name" value="Acyl-CoA_DS"/>
</dbReference>
<feature type="transmembrane region" description="Helical" evidence="10">
    <location>
        <begin position="23"/>
        <end position="44"/>
    </location>
</feature>
<evidence type="ECO:0000256" key="6">
    <source>
        <dbReference type="ARBA" id="ARBA00023002"/>
    </source>
</evidence>
<dbReference type="GO" id="GO:0004768">
    <property type="term" value="F:stearoyl-CoA 9-desaturase activity"/>
    <property type="evidence" value="ECO:0007669"/>
    <property type="project" value="UniProtKB-EC"/>
</dbReference>
<feature type="transmembrane region" description="Helical" evidence="10">
    <location>
        <begin position="56"/>
        <end position="74"/>
    </location>
</feature>
<evidence type="ECO:0000256" key="1">
    <source>
        <dbReference type="ARBA" id="ARBA00004141"/>
    </source>
</evidence>
<sequence>MTGMYIERPTYKRDKMPVDERPLLYRLHWVHVILLSVTPLLALYGILTTTLTYKTLIWFLFYYAVAGIGITAGYH</sequence>
<dbReference type="EMBL" id="JANBQD010000257">
    <property type="protein sequence ID" value="KAJ1985627.1"/>
    <property type="molecule type" value="Genomic_DNA"/>
</dbReference>
<dbReference type="EC" id="1.14.19.1" evidence="11"/>
<evidence type="ECO:0000313" key="11">
    <source>
        <dbReference type="EMBL" id="KAJ1985627.1"/>
    </source>
</evidence>
<organism evidence="11 12">
    <name type="scientific">Coemansia umbellata</name>
    <dbReference type="NCBI Taxonomy" id="1424467"/>
    <lineage>
        <taxon>Eukaryota</taxon>
        <taxon>Fungi</taxon>
        <taxon>Fungi incertae sedis</taxon>
        <taxon>Zoopagomycota</taxon>
        <taxon>Kickxellomycotina</taxon>
        <taxon>Kickxellomycetes</taxon>
        <taxon>Kickxellales</taxon>
        <taxon>Kickxellaceae</taxon>
        <taxon>Coemansia</taxon>
    </lineage>
</organism>
<proteinExistence type="inferred from homology"/>
<reference evidence="11" key="1">
    <citation type="submission" date="2022-07" db="EMBL/GenBank/DDBJ databases">
        <title>Phylogenomic reconstructions and comparative analyses of Kickxellomycotina fungi.</title>
        <authorList>
            <person name="Reynolds N.K."/>
            <person name="Stajich J.E."/>
            <person name="Barry K."/>
            <person name="Grigoriev I.V."/>
            <person name="Crous P."/>
            <person name="Smith M.E."/>
        </authorList>
    </citation>
    <scope>NUCLEOTIDE SEQUENCE</scope>
    <source>
        <strain evidence="11">BCRC 34882</strain>
    </source>
</reference>
<comment type="caution">
    <text evidence="11">The sequence shown here is derived from an EMBL/GenBank/DDBJ whole genome shotgun (WGS) entry which is preliminary data.</text>
</comment>
<protein>
    <submittedName>
        <fullName evidence="11">Stearoyl-CoA 9-desaturase</fullName>
        <ecNumber evidence="11">1.14.19.1</ecNumber>
    </submittedName>
</protein>
<evidence type="ECO:0000256" key="7">
    <source>
        <dbReference type="ARBA" id="ARBA00023098"/>
    </source>
</evidence>
<dbReference type="Proteomes" id="UP001151295">
    <property type="component" value="Unassembled WGS sequence"/>
</dbReference>
<evidence type="ECO:0000256" key="2">
    <source>
        <dbReference type="ARBA" id="ARBA00009295"/>
    </source>
</evidence>
<evidence type="ECO:0000256" key="9">
    <source>
        <dbReference type="RuleBase" id="RU000581"/>
    </source>
</evidence>
<evidence type="ECO:0000256" key="4">
    <source>
        <dbReference type="ARBA" id="ARBA00022832"/>
    </source>
</evidence>
<comment type="subcellular location">
    <subcellularLocation>
        <location evidence="1">Membrane</location>
        <topology evidence="1">Multi-pass membrane protein</topology>
    </subcellularLocation>
</comment>
<accession>A0ABQ8PCI0</accession>